<evidence type="ECO:0000313" key="3">
    <source>
        <dbReference type="Proteomes" id="UP001604277"/>
    </source>
</evidence>
<organism evidence="2 3">
    <name type="scientific">Forsythia ovata</name>
    <dbReference type="NCBI Taxonomy" id="205694"/>
    <lineage>
        <taxon>Eukaryota</taxon>
        <taxon>Viridiplantae</taxon>
        <taxon>Streptophyta</taxon>
        <taxon>Embryophyta</taxon>
        <taxon>Tracheophyta</taxon>
        <taxon>Spermatophyta</taxon>
        <taxon>Magnoliopsida</taxon>
        <taxon>eudicotyledons</taxon>
        <taxon>Gunneridae</taxon>
        <taxon>Pentapetalae</taxon>
        <taxon>asterids</taxon>
        <taxon>lamiids</taxon>
        <taxon>Lamiales</taxon>
        <taxon>Oleaceae</taxon>
        <taxon>Forsythieae</taxon>
        <taxon>Forsythia</taxon>
    </lineage>
</organism>
<keyword evidence="3" id="KW-1185">Reference proteome</keyword>
<sequence>MHLSSSPNKIQTYYRRDEELVKGVGGSKSKNIKVAVENESAAATLRMEEEETKKDLAQREDAHNIAITSGSCKVLESYRLQPDNSNYRDNLLLQSGKETREPPNEDCVV</sequence>
<evidence type="ECO:0000256" key="1">
    <source>
        <dbReference type="SAM" id="MobiDB-lite"/>
    </source>
</evidence>
<name>A0ABD1WZY1_9LAMI</name>
<dbReference type="EMBL" id="JBFOLJ010000002">
    <property type="protein sequence ID" value="KAL2554228.1"/>
    <property type="molecule type" value="Genomic_DNA"/>
</dbReference>
<dbReference type="AlphaFoldDB" id="A0ABD1WZY1"/>
<evidence type="ECO:0000313" key="2">
    <source>
        <dbReference type="EMBL" id="KAL2554228.1"/>
    </source>
</evidence>
<gene>
    <name evidence="2" type="ORF">Fot_07847</name>
</gene>
<feature type="region of interest" description="Disordered" evidence="1">
    <location>
        <begin position="85"/>
        <end position="109"/>
    </location>
</feature>
<accession>A0ABD1WZY1</accession>
<protein>
    <submittedName>
        <fullName evidence="2">Serine/arginine-rich splicing factor 6-like</fullName>
    </submittedName>
</protein>
<comment type="caution">
    <text evidence="2">The sequence shown here is derived from an EMBL/GenBank/DDBJ whole genome shotgun (WGS) entry which is preliminary data.</text>
</comment>
<dbReference type="Proteomes" id="UP001604277">
    <property type="component" value="Unassembled WGS sequence"/>
</dbReference>
<proteinExistence type="predicted"/>
<reference evidence="3" key="1">
    <citation type="submission" date="2024-07" db="EMBL/GenBank/DDBJ databases">
        <title>Two chromosome-level genome assemblies of Korean endemic species Abeliophyllum distichum and Forsythia ovata (Oleaceae).</title>
        <authorList>
            <person name="Jang H."/>
        </authorList>
    </citation>
    <scope>NUCLEOTIDE SEQUENCE [LARGE SCALE GENOMIC DNA]</scope>
</reference>